<dbReference type="PROSITE" id="PS51387">
    <property type="entry name" value="FAD_PCMH"/>
    <property type="match status" value="1"/>
</dbReference>
<dbReference type="Proteomes" id="UP001164390">
    <property type="component" value="Chromosome"/>
</dbReference>
<dbReference type="InterPro" id="IPR050416">
    <property type="entry name" value="FAD-linked_Oxidoreductase"/>
</dbReference>
<keyword evidence="4" id="KW-0274">FAD</keyword>
<keyword evidence="3" id="KW-0285">Flavoprotein</keyword>
<gene>
    <name evidence="7" type="ORF">L0C25_10640</name>
</gene>
<dbReference type="PROSITE" id="PS00862">
    <property type="entry name" value="OX2_COVAL_FAD"/>
    <property type="match status" value="1"/>
</dbReference>
<evidence type="ECO:0000256" key="1">
    <source>
        <dbReference type="ARBA" id="ARBA00001974"/>
    </source>
</evidence>
<protein>
    <submittedName>
        <fullName evidence="7">FAD-binding oxidoreductase</fullName>
    </submittedName>
</protein>
<sequence length="457" mass="47836">MTNDAQALKSDLQAVVRGAVHAPGDPTWDDARKAWNLSVDQHPLAVVEVADADDVVAAVRCAGRVDLPVVPQSTGHAATDDGVTGAILLRMHALDSVEVDTERRIARVGGGTMWKAVLDRLDDTGLLGLGGTAPMISVVGYTLGGGLSWFGRRYGLASAAVRSVDLVTADGDQVTVTEESDPELFWALRGYGGEFGVVTSMEFDLFPSPGVVGARLMFPAGDTRAVLDAFSKLTAAAPPELSVAATILHLPDAPFIPEDRRGRSFVAINAAHLGTLDECRTLLSGIVAAGDAIENDIRTYPMSEVGGIAEDPVDPSPAADLTTLLRDFDSGTVERLLDVAGPDSGTRLLGVNIRHLGGALAEAGSGNGGVAGAIDEPYLVFSFAVPGLSGSMDEIVDTHNGLHAALGDTATGGAPYNFLGRGGPERAYDSAALDRLRTLKRRRDPQGRFRMTRPLPN</sequence>
<evidence type="ECO:0000256" key="4">
    <source>
        <dbReference type="ARBA" id="ARBA00022827"/>
    </source>
</evidence>
<dbReference type="SUPFAM" id="SSF55103">
    <property type="entry name" value="FAD-linked oxidases, C-terminal domain"/>
    <property type="match status" value="1"/>
</dbReference>
<dbReference type="InterPro" id="IPR036318">
    <property type="entry name" value="FAD-bd_PCMH-like_sf"/>
</dbReference>
<dbReference type="Gene3D" id="3.40.462.20">
    <property type="match status" value="1"/>
</dbReference>
<keyword evidence="5" id="KW-0560">Oxidoreductase</keyword>
<dbReference type="PANTHER" id="PTHR42973">
    <property type="entry name" value="BINDING OXIDOREDUCTASE, PUTATIVE (AFU_ORTHOLOGUE AFUA_1G17690)-RELATED"/>
    <property type="match status" value="1"/>
</dbReference>
<evidence type="ECO:0000256" key="2">
    <source>
        <dbReference type="ARBA" id="ARBA00005466"/>
    </source>
</evidence>
<dbReference type="Pfam" id="PF01565">
    <property type="entry name" value="FAD_binding_4"/>
    <property type="match status" value="1"/>
</dbReference>
<dbReference type="PANTHER" id="PTHR42973:SF39">
    <property type="entry name" value="FAD-BINDING PCMH-TYPE DOMAIN-CONTAINING PROTEIN"/>
    <property type="match status" value="1"/>
</dbReference>
<dbReference type="InterPro" id="IPR016166">
    <property type="entry name" value="FAD-bd_PCMH"/>
</dbReference>
<dbReference type="Gene3D" id="3.30.465.10">
    <property type="match status" value="1"/>
</dbReference>
<dbReference type="SUPFAM" id="SSF56176">
    <property type="entry name" value="FAD-binding/transporter-associated domain-like"/>
    <property type="match status" value="1"/>
</dbReference>
<evidence type="ECO:0000259" key="6">
    <source>
        <dbReference type="PROSITE" id="PS51387"/>
    </source>
</evidence>
<organism evidence="7 8">
    <name type="scientific">Solicola gregarius</name>
    <dbReference type="NCBI Taxonomy" id="2908642"/>
    <lineage>
        <taxon>Bacteria</taxon>
        <taxon>Bacillati</taxon>
        <taxon>Actinomycetota</taxon>
        <taxon>Actinomycetes</taxon>
        <taxon>Propionibacteriales</taxon>
        <taxon>Nocardioidaceae</taxon>
        <taxon>Solicola</taxon>
    </lineage>
</organism>
<dbReference type="InterPro" id="IPR016169">
    <property type="entry name" value="FAD-bd_PCMH_sub2"/>
</dbReference>
<dbReference type="InterPro" id="IPR016164">
    <property type="entry name" value="FAD-linked_Oxase-like_C"/>
</dbReference>
<dbReference type="KEGG" id="sgrg:L0C25_10640"/>
<dbReference type="InterPro" id="IPR006094">
    <property type="entry name" value="Oxid_FAD_bind_N"/>
</dbReference>
<name>A0AA46YM98_9ACTN</name>
<reference evidence="7" key="1">
    <citation type="submission" date="2022-01" db="EMBL/GenBank/DDBJ databases">
        <title>Nocardioidaceae gen. sp. A5X3R13.</title>
        <authorList>
            <person name="Lopez Marin M.A."/>
            <person name="Uhlik O."/>
        </authorList>
    </citation>
    <scope>NUCLEOTIDE SEQUENCE</scope>
    <source>
        <strain evidence="7">A5X3R13</strain>
    </source>
</reference>
<dbReference type="GO" id="GO:0071949">
    <property type="term" value="F:FAD binding"/>
    <property type="evidence" value="ECO:0007669"/>
    <property type="project" value="InterPro"/>
</dbReference>
<keyword evidence="8" id="KW-1185">Reference proteome</keyword>
<comment type="cofactor">
    <cofactor evidence="1">
        <name>FAD</name>
        <dbReference type="ChEBI" id="CHEBI:57692"/>
    </cofactor>
</comment>
<evidence type="ECO:0000256" key="5">
    <source>
        <dbReference type="ARBA" id="ARBA00023002"/>
    </source>
</evidence>
<dbReference type="AlphaFoldDB" id="A0AA46YM98"/>
<dbReference type="InterPro" id="IPR006093">
    <property type="entry name" value="Oxy_OxRdtase_FAD_BS"/>
</dbReference>
<dbReference type="InterPro" id="IPR016167">
    <property type="entry name" value="FAD-bd_PCMH_sub1"/>
</dbReference>
<evidence type="ECO:0000313" key="7">
    <source>
        <dbReference type="EMBL" id="UYM07497.1"/>
    </source>
</evidence>
<comment type="similarity">
    <text evidence="2">Belongs to the oxygen-dependent FAD-linked oxidoreductase family.</text>
</comment>
<accession>A0AA46YM98</accession>
<feature type="domain" description="FAD-binding PCMH-type" evidence="6">
    <location>
        <begin position="39"/>
        <end position="208"/>
    </location>
</feature>
<dbReference type="EMBL" id="CP094970">
    <property type="protein sequence ID" value="UYM07497.1"/>
    <property type="molecule type" value="Genomic_DNA"/>
</dbReference>
<dbReference type="RefSeq" id="WP_271636473.1">
    <property type="nucleotide sequence ID" value="NZ_CP094970.1"/>
</dbReference>
<dbReference type="GO" id="GO:0016491">
    <property type="term" value="F:oxidoreductase activity"/>
    <property type="evidence" value="ECO:0007669"/>
    <property type="project" value="UniProtKB-KW"/>
</dbReference>
<dbReference type="Gene3D" id="3.30.43.10">
    <property type="entry name" value="Uridine Diphospho-n-acetylenolpyruvylglucosamine Reductase, domain 2"/>
    <property type="match status" value="1"/>
</dbReference>
<evidence type="ECO:0000256" key="3">
    <source>
        <dbReference type="ARBA" id="ARBA00022630"/>
    </source>
</evidence>
<proteinExistence type="inferred from homology"/>
<evidence type="ECO:0000313" key="8">
    <source>
        <dbReference type="Proteomes" id="UP001164390"/>
    </source>
</evidence>